<evidence type="ECO:0000313" key="3">
    <source>
        <dbReference type="Proteomes" id="UP000269396"/>
    </source>
</evidence>
<reference evidence="2 3" key="1">
    <citation type="submission" date="2018-11" db="EMBL/GenBank/DDBJ databases">
        <authorList>
            <consortium name="Pathogen Informatics"/>
        </authorList>
    </citation>
    <scope>NUCLEOTIDE SEQUENCE [LARGE SCALE GENOMIC DNA]</scope>
    <source>
        <strain>Denwood</strain>
        <strain evidence="3">Zambia</strain>
    </source>
</reference>
<evidence type="ECO:0000256" key="1">
    <source>
        <dbReference type="SAM" id="MobiDB-lite"/>
    </source>
</evidence>
<accession>A0A183P0V6</accession>
<name>A0A183P0V6_9TREM</name>
<keyword evidence="3" id="KW-1185">Reference proteome</keyword>
<organism evidence="2 3">
    <name type="scientific">Schistosoma mattheei</name>
    <dbReference type="NCBI Taxonomy" id="31246"/>
    <lineage>
        <taxon>Eukaryota</taxon>
        <taxon>Metazoa</taxon>
        <taxon>Spiralia</taxon>
        <taxon>Lophotrochozoa</taxon>
        <taxon>Platyhelminthes</taxon>
        <taxon>Trematoda</taxon>
        <taxon>Digenea</taxon>
        <taxon>Strigeidida</taxon>
        <taxon>Schistosomatoidea</taxon>
        <taxon>Schistosomatidae</taxon>
        <taxon>Schistosoma</taxon>
    </lineage>
</organism>
<dbReference type="EMBL" id="UZAL01028610">
    <property type="protein sequence ID" value="VDP42378.1"/>
    <property type="molecule type" value="Genomic_DNA"/>
</dbReference>
<dbReference type="Proteomes" id="UP000269396">
    <property type="component" value="Unassembled WGS sequence"/>
</dbReference>
<feature type="region of interest" description="Disordered" evidence="1">
    <location>
        <begin position="52"/>
        <end position="75"/>
    </location>
</feature>
<gene>
    <name evidence="2" type="ORF">SMTD_LOCUS7992</name>
</gene>
<sequence>MKHWTTGQTAVQRFNTVFRRDTEKLNQFKIILNNQFQALQYLLDEETTMEKKLERDQRINNSKMSGGAGPQQASS</sequence>
<proteinExistence type="predicted"/>
<evidence type="ECO:0000313" key="2">
    <source>
        <dbReference type="EMBL" id="VDP42378.1"/>
    </source>
</evidence>
<dbReference type="AlphaFoldDB" id="A0A183P0V6"/>
<protein>
    <submittedName>
        <fullName evidence="2">Uncharacterized protein</fullName>
    </submittedName>
</protein>